<feature type="compositionally biased region" description="Basic and acidic residues" evidence="1">
    <location>
        <begin position="639"/>
        <end position="649"/>
    </location>
</feature>
<organism evidence="2 3">
    <name type="scientific">Viridothelium virens</name>
    <name type="common">Speckled blister lichen</name>
    <name type="synonym">Trypethelium virens</name>
    <dbReference type="NCBI Taxonomy" id="1048519"/>
    <lineage>
        <taxon>Eukaryota</taxon>
        <taxon>Fungi</taxon>
        <taxon>Dikarya</taxon>
        <taxon>Ascomycota</taxon>
        <taxon>Pezizomycotina</taxon>
        <taxon>Dothideomycetes</taxon>
        <taxon>Dothideomycetes incertae sedis</taxon>
        <taxon>Trypetheliales</taxon>
        <taxon>Trypetheliaceae</taxon>
        <taxon>Viridothelium</taxon>
    </lineage>
</organism>
<dbReference type="Proteomes" id="UP000800092">
    <property type="component" value="Unassembled WGS sequence"/>
</dbReference>
<sequence>MATSDVEQKILGRLANITATKDIFLSKALQQVLGLSVMLAKKLRRARKLRRLDPSRDTKSLQLYHHILWLSREGLSIVELDVLPYTQNGEQGHECRVMSCKLRASFYHIFCLFHNNPPVSTLSIPSQITLSPDNPDSPPQRNGQRRSSNGKNGSSRHGKKASLRDAIPSLQSDISYITNPYALTGATPPPQSQNPQTPSRPPGLPPKPPIPSSTAFILPPLNFLPITTSAFTTTSSLASSLLPGSHPLRLSVALEHSAFLWDCAKEFDRSRRVAYRAISDVWNADEGMDDVEFEDARELVSLLGGMMKRGLPKASSSGGTQGERSARDSGARSGTEDITAIRRGGEGSRLASSPGQPTATSSRQSPPKQSRSGPPGRQDSRGTSSTTPKAATTPSRTTSRRSPPSRQDRGAPSNITSKATPTSSRITQRRSSPSRQDRGVPSSTPPRPMTSGINTTSRSSPRRQESYGTASSTPRPPTAIRDSPHLRPPTAGKDKELPPTPEEWTRIGYLGEPRYNVGRRGAHERTPPSAARISRGGSATSQHPNTPQARTPPTQLRPGNPDSGESRASQEPQFQTPQRPASDRRGSGAVGEGGSRSGGSGSRSGGSSSHTRGGSVGQRASGDSGPREEHSSQTTPRSGAERHSGESRHSSGSGTPRATETQRGGRRRRWF</sequence>
<evidence type="ECO:0000313" key="2">
    <source>
        <dbReference type="EMBL" id="KAF2234833.1"/>
    </source>
</evidence>
<keyword evidence="3" id="KW-1185">Reference proteome</keyword>
<feature type="region of interest" description="Disordered" evidence="1">
    <location>
        <begin position="309"/>
        <end position="671"/>
    </location>
</feature>
<feature type="compositionally biased region" description="Polar residues" evidence="1">
    <location>
        <begin position="350"/>
        <end position="360"/>
    </location>
</feature>
<feature type="region of interest" description="Disordered" evidence="1">
    <location>
        <begin position="124"/>
        <end position="164"/>
    </location>
</feature>
<feature type="compositionally biased region" description="Polar residues" evidence="1">
    <location>
        <begin position="566"/>
        <end position="579"/>
    </location>
</feature>
<dbReference type="SUPFAM" id="SSF48445">
    <property type="entry name" value="14-3-3 protein"/>
    <property type="match status" value="1"/>
</dbReference>
<feature type="compositionally biased region" description="Low complexity" evidence="1">
    <location>
        <begin position="361"/>
        <end position="405"/>
    </location>
</feature>
<proteinExistence type="predicted"/>
<feature type="compositionally biased region" description="Pro residues" evidence="1">
    <location>
        <begin position="187"/>
        <end position="211"/>
    </location>
</feature>
<reference evidence="2" key="1">
    <citation type="journal article" date="2020" name="Stud. Mycol.">
        <title>101 Dothideomycetes genomes: a test case for predicting lifestyles and emergence of pathogens.</title>
        <authorList>
            <person name="Haridas S."/>
            <person name="Albert R."/>
            <person name="Binder M."/>
            <person name="Bloem J."/>
            <person name="Labutti K."/>
            <person name="Salamov A."/>
            <person name="Andreopoulos B."/>
            <person name="Baker S."/>
            <person name="Barry K."/>
            <person name="Bills G."/>
            <person name="Bluhm B."/>
            <person name="Cannon C."/>
            <person name="Castanera R."/>
            <person name="Culley D."/>
            <person name="Daum C."/>
            <person name="Ezra D."/>
            <person name="Gonzalez J."/>
            <person name="Henrissat B."/>
            <person name="Kuo A."/>
            <person name="Liang C."/>
            <person name="Lipzen A."/>
            <person name="Lutzoni F."/>
            <person name="Magnuson J."/>
            <person name="Mondo S."/>
            <person name="Nolan M."/>
            <person name="Ohm R."/>
            <person name="Pangilinan J."/>
            <person name="Park H.-J."/>
            <person name="Ramirez L."/>
            <person name="Alfaro M."/>
            <person name="Sun H."/>
            <person name="Tritt A."/>
            <person name="Yoshinaga Y."/>
            <person name="Zwiers L.-H."/>
            <person name="Turgeon B."/>
            <person name="Goodwin S."/>
            <person name="Spatafora J."/>
            <person name="Crous P."/>
            <person name="Grigoriev I."/>
        </authorList>
    </citation>
    <scope>NUCLEOTIDE SEQUENCE</scope>
    <source>
        <strain evidence="2">Tuck. ex Michener</strain>
    </source>
</reference>
<feature type="region of interest" description="Disordered" evidence="1">
    <location>
        <begin position="180"/>
        <end position="212"/>
    </location>
</feature>
<protein>
    <submittedName>
        <fullName evidence="2">14-3-3 protein</fullName>
    </submittedName>
</protein>
<feature type="compositionally biased region" description="Polar residues" evidence="1">
    <location>
        <begin position="124"/>
        <end position="134"/>
    </location>
</feature>
<dbReference type="OrthoDB" id="5370350at2759"/>
<dbReference type="InterPro" id="IPR036815">
    <property type="entry name" value="14-3-3_dom_sf"/>
</dbReference>
<evidence type="ECO:0000256" key="1">
    <source>
        <dbReference type="SAM" id="MobiDB-lite"/>
    </source>
</evidence>
<name>A0A6A6HBH7_VIRVR</name>
<dbReference type="EMBL" id="ML991795">
    <property type="protein sequence ID" value="KAF2234833.1"/>
    <property type="molecule type" value="Genomic_DNA"/>
</dbReference>
<gene>
    <name evidence="2" type="ORF">EV356DRAFT_501070</name>
</gene>
<feature type="compositionally biased region" description="Polar residues" evidence="1">
    <location>
        <begin position="537"/>
        <end position="554"/>
    </location>
</feature>
<dbReference type="Gene3D" id="1.20.190.20">
    <property type="entry name" value="14-3-3 domain"/>
    <property type="match status" value="1"/>
</dbReference>
<feature type="compositionally biased region" description="Low complexity" evidence="1">
    <location>
        <begin position="141"/>
        <end position="153"/>
    </location>
</feature>
<accession>A0A6A6HBH7</accession>
<evidence type="ECO:0000313" key="3">
    <source>
        <dbReference type="Proteomes" id="UP000800092"/>
    </source>
</evidence>
<feature type="compositionally biased region" description="Gly residues" evidence="1">
    <location>
        <begin position="588"/>
        <end position="604"/>
    </location>
</feature>
<dbReference type="AlphaFoldDB" id="A0A6A6HBH7"/>
<feature type="compositionally biased region" description="Polar residues" evidence="1">
    <location>
        <begin position="413"/>
        <end position="434"/>
    </location>
</feature>